<dbReference type="PRINTS" id="PR00793">
    <property type="entry name" value="PROAMNOPTASE"/>
</dbReference>
<keyword evidence="5" id="KW-1185">Reference proteome</keyword>
<dbReference type="PANTHER" id="PTHR43798">
    <property type="entry name" value="MONOACYLGLYCEROL LIPASE"/>
    <property type="match status" value="1"/>
</dbReference>
<dbReference type="EMBL" id="JAGPXC010000002">
    <property type="protein sequence ID" value="KAH6657580.1"/>
    <property type="molecule type" value="Genomic_DNA"/>
</dbReference>
<dbReference type="InterPro" id="IPR029058">
    <property type="entry name" value="AB_hydrolase_fold"/>
</dbReference>
<dbReference type="PANTHER" id="PTHR43798:SF31">
    <property type="entry name" value="AB HYDROLASE SUPERFAMILY PROTEIN YCLE"/>
    <property type="match status" value="1"/>
</dbReference>
<dbReference type="InterPro" id="IPR000073">
    <property type="entry name" value="AB_hydrolase_1"/>
</dbReference>
<dbReference type="AlphaFoldDB" id="A0A9P8URC7"/>
<accession>A0A9P8URC7</accession>
<gene>
    <name evidence="4" type="ORF">BKA67DRAFT_688868</name>
</gene>
<dbReference type="GO" id="GO:0008233">
    <property type="term" value="F:peptidase activity"/>
    <property type="evidence" value="ECO:0007669"/>
    <property type="project" value="InterPro"/>
</dbReference>
<evidence type="ECO:0000256" key="1">
    <source>
        <dbReference type="ARBA" id="ARBA00010088"/>
    </source>
</evidence>
<dbReference type="InterPro" id="IPR002410">
    <property type="entry name" value="Peptidase_S33"/>
</dbReference>
<dbReference type="Pfam" id="PF00561">
    <property type="entry name" value="Abhydrolase_1"/>
    <property type="match status" value="1"/>
</dbReference>
<organism evidence="4 5">
    <name type="scientific">Truncatella angustata</name>
    <dbReference type="NCBI Taxonomy" id="152316"/>
    <lineage>
        <taxon>Eukaryota</taxon>
        <taxon>Fungi</taxon>
        <taxon>Dikarya</taxon>
        <taxon>Ascomycota</taxon>
        <taxon>Pezizomycotina</taxon>
        <taxon>Sordariomycetes</taxon>
        <taxon>Xylariomycetidae</taxon>
        <taxon>Amphisphaeriales</taxon>
        <taxon>Sporocadaceae</taxon>
        <taxon>Truncatella</taxon>
    </lineage>
</organism>
<evidence type="ECO:0000313" key="5">
    <source>
        <dbReference type="Proteomes" id="UP000758603"/>
    </source>
</evidence>
<keyword evidence="2 4" id="KW-0378">Hydrolase</keyword>
<dbReference type="SUPFAM" id="SSF53474">
    <property type="entry name" value="alpha/beta-Hydrolases"/>
    <property type="match status" value="1"/>
</dbReference>
<proteinExistence type="inferred from homology"/>
<dbReference type="PRINTS" id="PR00111">
    <property type="entry name" value="ABHYDROLASE"/>
</dbReference>
<dbReference type="Gene3D" id="3.40.50.1820">
    <property type="entry name" value="alpha/beta hydrolase"/>
    <property type="match status" value="1"/>
</dbReference>
<evidence type="ECO:0000256" key="2">
    <source>
        <dbReference type="ARBA" id="ARBA00022801"/>
    </source>
</evidence>
<name>A0A9P8URC7_9PEZI</name>
<dbReference type="GO" id="GO:0006508">
    <property type="term" value="P:proteolysis"/>
    <property type="evidence" value="ECO:0007669"/>
    <property type="project" value="InterPro"/>
</dbReference>
<comment type="caution">
    <text evidence="4">The sequence shown here is derived from an EMBL/GenBank/DDBJ whole genome shotgun (WGS) entry which is preliminary data.</text>
</comment>
<dbReference type="RefSeq" id="XP_045961814.1">
    <property type="nucleotide sequence ID" value="XM_046109083.1"/>
</dbReference>
<dbReference type="Proteomes" id="UP000758603">
    <property type="component" value="Unassembled WGS sequence"/>
</dbReference>
<dbReference type="GeneID" id="70137974"/>
<reference evidence="4" key="1">
    <citation type="journal article" date="2021" name="Nat. Commun.">
        <title>Genetic determinants of endophytism in the Arabidopsis root mycobiome.</title>
        <authorList>
            <person name="Mesny F."/>
            <person name="Miyauchi S."/>
            <person name="Thiergart T."/>
            <person name="Pickel B."/>
            <person name="Atanasova L."/>
            <person name="Karlsson M."/>
            <person name="Huettel B."/>
            <person name="Barry K.W."/>
            <person name="Haridas S."/>
            <person name="Chen C."/>
            <person name="Bauer D."/>
            <person name="Andreopoulos W."/>
            <person name="Pangilinan J."/>
            <person name="LaButti K."/>
            <person name="Riley R."/>
            <person name="Lipzen A."/>
            <person name="Clum A."/>
            <person name="Drula E."/>
            <person name="Henrissat B."/>
            <person name="Kohler A."/>
            <person name="Grigoriev I.V."/>
            <person name="Martin F.M."/>
            <person name="Hacquard S."/>
        </authorList>
    </citation>
    <scope>NUCLEOTIDE SEQUENCE</scope>
    <source>
        <strain evidence="4">MPI-SDFR-AT-0073</strain>
    </source>
</reference>
<evidence type="ECO:0000259" key="3">
    <source>
        <dbReference type="Pfam" id="PF00561"/>
    </source>
</evidence>
<dbReference type="GO" id="GO:0016020">
    <property type="term" value="C:membrane"/>
    <property type="evidence" value="ECO:0007669"/>
    <property type="project" value="TreeGrafter"/>
</dbReference>
<comment type="similarity">
    <text evidence="1">Belongs to the peptidase S33 family.</text>
</comment>
<feature type="domain" description="AB hydrolase-1" evidence="3">
    <location>
        <begin position="29"/>
        <end position="280"/>
    </location>
</feature>
<dbReference type="OrthoDB" id="408373at2759"/>
<sequence>MRMSQQYVTLSDGARLYVKLLGGNKREKPLVIVLHGAPGLSSHAEPERSFGFLQDQFRVLVYDARGSGTSDQKLPYTDQRWVEDVDELRSWAGAENIILAGGSYGGFIALQYALSHGNRLSALILRDTWPWGALSTLTVLKTILTSDRISPNPDRQVRLWSGTLLDDEDFAEAYKEIVPMYAPKPPKTPKDAEAVADFEGEKATKRPENLHSATQNAAFSYNVPRFDVRDRLKDITAATLVVHGRHDLIVPIEYGKQISDGIPNARLVVFEHSGHSPPTDEPDAFKTSVKDFLSSIGLWVRVSD</sequence>
<dbReference type="InterPro" id="IPR050266">
    <property type="entry name" value="AB_hydrolase_sf"/>
</dbReference>
<evidence type="ECO:0000313" key="4">
    <source>
        <dbReference type="EMBL" id="KAH6657580.1"/>
    </source>
</evidence>
<protein>
    <submittedName>
        <fullName evidence="4">Alpha/beta hydrolase fold protein</fullName>
    </submittedName>
</protein>